<keyword evidence="6" id="KW-0653">Protein transport</keyword>
<evidence type="ECO:0000313" key="12">
    <source>
        <dbReference type="Proteomes" id="UP000216024"/>
    </source>
</evidence>
<dbReference type="PANTHER" id="PTHR33909">
    <property type="entry name" value="SEC TRANSLOCON ACCESSORY COMPLEX SUBUNIT YAJC"/>
    <property type="match status" value="1"/>
</dbReference>
<gene>
    <name evidence="11" type="primary">yajC</name>
    <name evidence="11" type="ORF">CCE28_00205</name>
</gene>
<keyword evidence="7 10" id="KW-1133">Transmembrane helix</keyword>
<evidence type="ECO:0000256" key="1">
    <source>
        <dbReference type="ARBA" id="ARBA00004162"/>
    </source>
</evidence>
<dbReference type="PANTHER" id="PTHR33909:SF1">
    <property type="entry name" value="SEC TRANSLOCON ACCESSORY COMPLEX SUBUNIT YAJC"/>
    <property type="match status" value="1"/>
</dbReference>
<dbReference type="EMBL" id="NIBG01000001">
    <property type="protein sequence ID" value="PAB60890.1"/>
    <property type="molecule type" value="Genomic_DNA"/>
</dbReference>
<evidence type="ECO:0000256" key="5">
    <source>
        <dbReference type="ARBA" id="ARBA00022692"/>
    </source>
</evidence>
<evidence type="ECO:0000256" key="4">
    <source>
        <dbReference type="ARBA" id="ARBA00022475"/>
    </source>
</evidence>
<evidence type="ECO:0000256" key="7">
    <source>
        <dbReference type="ARBA" id="ARBA00022989"/>
    </source>
</evidence>
<dbReference type="GO" id="GO:0015031">
    <property type="term" value="P:protein transport"/>
    <property type="evidence" value="ECO:0007669"/>
    <property type="project" value="UniProtKB-KW"/>
</dbReference>
<evidence type="ECO:0000256" key="3">
    <source>
        <dbReference type="ARBA" id="ARBA00022448"/>
    </source>
</evidence>
<name>A0A267MQ81_9FIRM</name>
<keyword evidence="9 10" id="KW-0472">Membrane</keyword>
<dbReference type="AlphaFoldDB" id="A0A267MQ81"/>
<evidence type="ECO:0000256" key="10">
    <source>
        <dbReference type="SAM" id="Phobius"/>
    </source>
</evidence>
<evidence type="ECO:0000313" key="11">
    <source>
        <dbReference type="EMBL" id="PAB60890.1"/>
    </source>
</evidence>
<keyword evidence="12" id="KW-1185">Reference proteome</keyword>
<proteinExistence type="inferred from homology"/>
<comment type="caution">
    <text evidence="11">The sequence shown here is derived from an EMBL/GenBank/DDBJ whole genome shotgun (WGS) entry which is preliminary data.</text>
</comment>
<sequence>MQQQFMQPIIMTVVFIAIFYFFIIRPQKKREKEVKDMRSNLKVGDYVVTIGGIQGKISKIKEDDITMEVGSDKVKLRIARWAIGNVVNK</sequence>
<evidence type="ECO:0000256" key="8">
    <source>
        <dbReference type="ARBA" id="ARBA00023010"/>
    </source>
</evidence>
<organism evidence="11 12">
    <name type="scientific">Anaeromicrobium sediminis</name>
    <dbReference type="NCBI Taxonomy" id="1478221"/>
    <lineage>
        <taxon>Bacteria</taxon>
        <taxon>Bacillati</taxon>
        <taxon>Bacillota</taxon>
        <taxon>Clostridia</taxon>
        <taxon>Peptostreptococcales</taxon>
        <taxon>Thermotaleaceae</taxon>
        <taxon>Anaeromicrobium</taxon>
    </lineage>
</organism>
<dbReference type="GO" id="GO:0005886">
    <property type="term" value="C:plasma membrane"/>
    <property type="evidence" value="ECO:0007669"/>
    <property type="project" value="UniProtKB-SubCell"/>
</dbReference>
<evidence type="ECO:0000256" key="9">
    <source>
        <dbReference type="ARBA" id="ARBA00023136"/>
    </source>
</evidence>
<reference evidence="11 12" key="1">
    <citation type="submission" date="2017-06" db="EMBL/GenBank/DDBJ databases">
        <title>Draft genome sequence of anaerobic fermentative bacterium Anaeromicrobium sediminis DY2726D isolated from West Pacific Ocean sediments.</title>
        <authorList>
            <person name="Zeng X."/>
        </authorList>
    </citation>
    <scope>NUCLEOTIDE SEQUENCE [LARGE SCALE GENOMIC DNA]</scope>
    <source>
        <strain evidence="11 12">DY2726D</strain>
    </source>
</reference>
<dbReference type="InterPro" id="IPR003849">
    <property type="entry name" value="Preprotein_translocase_YajC"/>
</dbReference>
<keyword evidence="5 10" id="KW-0812">Transmembrane</keyword>
<dbReference type="RefSeq" id="WP_095129772.1">
    <property type="nucleotide sequence ID" value="NZ_NIBG01000001.1"/>
</dbReference>
<protein>
    <submittedName>
        <fullName evidence="11">Preprotein translocase subunit YajC</fullName>
    </submittedName>
</protein>
<comment type="subcellular location">
    <subcellularLocation>
        <location evidence="1">Cell membrane</location>
        <topology evidence="1">Single-pass membrane protein</topology>
    </subcellularLocation>
</comment>
<dbReference type="PRINTS" id="PR01853">
    <property type="entry name" value="YAJCTRNLCASE"/>
</dbReference>
<dbReference type="Proteomes" id="UP000216024">
    <property type="component" value="Unassembled WGS sequence"/>
</dbReference>
<keyword evidence="4" id="KW-1003">Cell membrane</keyword>
<feature type="transmembrane region" description="Helical" evidence="10">
    <location>
        <begin position="6"/>
        <end position="23"/>
    </location>
</feature>
<dbReference type="Pfam" id="PF02699">
    <property type="entry name" value="YajC"/>
    <property type="match status" value="1"/>
</dbReference>
<dbReference type="NCBIfam" id="TIGR00739">
    <property type="entry name" value="yajC"/>
    <property type="match status" value="1"/>
</dbReference>
<dbReference type="SMART" id="SM01323">
    <property type="entry name" value="YajC"/>
    <property type="match status" value="1"/>
</dbReference>
<keyword evidence="3" id="KW-0813">Transport</keyword>
<evidence type="ECO:0000256" key="6">
    <source>
        <dbReference type="ARBA" id="ARBA00022927"/>
    </source>
</evidence>
<evidence type="ECO:0000256" key="2">
    <source>
        <dbReference type="ARBA" id="ARBA00006742"/>
    </source>
</evidence>
<keyword evidence="8" id="KW-0811">Translocation</keyword>
<comment type="similarity">
    <text evidence="2">Belongs to the YajC family.</text>
</comment>
<accession>A0A267MQ81</accession>